<dbReference type="EMBL" id="CM029039">
    <property type="protein sequence ID" value="KAG2641297.1"/>
    <property type="molecule type" value="Genomic_DNA"/>
</dbReference>
<dbReference type="Proteomes" id="UP000823388">
    <property type="component" value="Chromosome 2K"/>
</dbReference>
<evidence type="ECO:0000313" key="3">
    <source>
        <dbReference type="Proteomes" id="UP000823388"/>
    </source>
</evidence>
<protein>
    <submittedName>
        <fullName evidence="2">Uncharacterized protein</fullName>
    </submittedName>
</protein>
<dbReference type="AlphaFoldDB" id="A0A8T0W3Y1"/>
<accession>A0A8T0W3Y1</accession>
<organism evidence="2 3">
    <name type="scientific">Panicum virgatum</name>
    <name type="common">Blackwell switchgrass</name>
    <dbReference type="NCBI Taxonomy" id="38727"/>
    <lineage>
        <taxon>Eukaryota</taxon>
        <taxon>Viridiplantae</taxon>
        <taxon>Streptophyta</taxon>
        <taxon>Embryophyta</taxon>
        <taxon>Tracheophyta</taxon>
        <taxon>Spermatophyta</taxon>
        <taxon>Magnoliopsida</taxon>
        <taxon>Liliopsida</taxon>
        <taxon>Poales</taxon>
        <taxon>Poaceae</taxon>
        <taxon>PACMAD clade</taxon>
        <taxon>Panicoideae</taxon>
        <taxon>Panicodae</taxon>
        <taxon>Paniceae</taxon>
        <taxon>Panicinae</taxon>
        <taxon>Panicum</taxon>
        <taxon>Panicum sect. Hiantes</taxon>
    </lineage>
</organism>
<gene>
    <name evidence="2" type="ORF">PVAP13_2KG171700</name>
</gene>
<sequence>MGPSCSLMGLPSPSRPGAHVAMGVGGGQASPELPELANLQRDAGADASVEEDELVGLPPLRRCFPRPHVLRLATAPHRCSSWACHRRGAACHGLAFQQAPQPHATAPFSAAPIGYQPLKEKREEGRGRGEGRR</sequence>
<feature type="region of interest" description="Disordered" evidence="1">
    <location>
        <begin position="102"/>
        <end position="133"/>
    </location>
</feature>
<reference evidence="2" key="1">
    <citation type="submission" date="2020-05" db="EMBL/GenBank/DDBJ databases">
        <title>WGS assembly of Panicum virgatum.</title>
        <authorList>
            <person name="Lovell J.T."/>
            <person name="Jenkins J."/>
            <person name="Shu S."/>
            <person name="Juenger T.E."/>
            <person name="Schmutz J."/>
        </authorList>
    </citation>
    <scope>NUCLEOTIDE SEQUENCE</scope>
    <source>
        <strain evidence="2">AP13</strain>
    </source>
</reference>
<comment type="caution">
    <text evidence="2">The sequence shown here is derived from an EMBL/GenBank/DDBJ whole genome shotgun (WGS) entry which is preliminary data.</text>
</comment>
<keyword evidence="3" id="KW-1185">Reference proteome</keyword>
<evidence type="ECO:0000256" key="1">
    <source>
        <dbReference type="SAM" id="MobiDB-lite"/>
    </source>
</evidence>
<feature type="compositionally biased region" description="Basic and acidic residues" evidence="1">
    <location>
        <begin position="118"/>
        <end position="133"/>
    </location>
</feature>
<name>A0A8T0W3Y1_PANVG</name>
<feature type="region of interest" description="Disordered" evidence="1">
    <location>
        <begin position="1"/>
        <end position="33"/>
    </location>
</feature>
<evidence type="ECO:0000313" key="2">
    <source>
        <dbReference type="EMBL" id="KAG2641297.1"/>
    </source>
</evidence>
<proteinExistence type="predicted"/>